<protein>
    <submittedName>
        <fullName evidence="2">Uncharacterized protein</fullName>
    </submittedName>
</protein>
<evidence type="ECO:0000313" key="2">
    <source>
        <dbReference type="EMBL" id="KAJ4468471.1"/>
    </source>
</evidence>
<keyword evidence="3" id="KW-1185">Reference proteome</keyword>
<evidence type="ECO:0000313" key="3">
    <source>
        <dbReference type="Proteomes" id="UP001150217"/>
    </source>
</evidence>
<feature type="region of interest" description="Disordered" evidence="1">
    <location>
        <begin position="36"/>
        <end position="55"/>
    </location>
</feature>
<reference evidence="2" key="1">
    <citation type="submission" date="2022-08" db="EMBL/GenBank/DDBJ databases">
        <title>A Global Phylogenomic Analysis of the Shiitake Genus Lentinula.</title>
        <authorList>
            <consortium name="DOE Joint Genome Institute"/>
            <person name="Sierra-Patev S."/>
            <person name="Min B."/>
            <person name="Naranjo-Ortiz M."/>
            <person name="Looney B."/>
            <person name="Konkel Z."/>
            <person name="Slot J.C."/>
            <person name="Sakamoto Y."/>
            <person name="Steenwyk J.L."/>
            <person name="Rokas A."/>
            <person name="Carro J."/>
            <person name="Camarero S."/>
            <person name="Ferreira P."/>
            <person name="Molpeceres G."/>
            <person name="Ruiz-Duenas F.J."/>
            <person name="Serrano A."/>
            <person name="Henrissat B."/>
            <person name="Drula E."/>
            <person name="Hughes K.W."/>
            <person name="Mata J.L."/>
            <person name="Ishikawa N.K."/>
            <person name="Vargas-Isla R."/>
            <person name="Ushijima S."/>
            <person name="Smith C.A."/>
            <person name="Ahrendt S."/>
            <person name="Andreopoulos W."/>
            <person name="He G."/>
            <person name="Labutti K."/>
            <person name="Lipzen A."/>
            <person name="Ng V."/>
            <person name="Riley R."/>
            <person name="Sandor L."/>
            <person name="Barry K."/>
            <person name="Martinez A.T."/>
            <person name="Xiao Y."/>
            <person name="Gibbons J.G."/>
            <person name="Terashima K."/>
            <person name="Grigoriev I.V."/>
            <person name="Hibbett D.S."/>
        </authorList>
    </citation>
    <scope>NUCLEOTIDE SEQUENCE</scope>
    <source>
        <strain evidence="2">RHP3577 ss4</strain>
    </source>
</reference>
<gene>
    <name evidence="2" type="ORF">C8R41DRAFT_871161</name>
</gene>
<name>A0ABQ8V281_9AGAR</name>
<comment type="caution">
    <text evidence="2">The sequence shown here is derived from an EMBL/GenBank/DDBJ whole genome shotgun (WGS) entry which is preliminary data.</text>
</comment>
<dbReference type="EMBL" id="JANVFT010000101">
    <property type="protein sequence ID" value="KAJ4468471.1"/>
    <property type="molecule type" value="Genomic_DNA"/>
</dbReference>
<evidence type="ECO:0000256" key="1">
    <source>
        <dbReference type="SAM" id="MobiDB-lite"/>
    </source>
</evidence>
<accession>A0ABQ8V281</accession>
<dbReference type="Proteomes" id="UP001150217">
    <property type="component" value="Unassembled WGS sequence"/>
</dbReference>
<sequence length="147" mass="16362">MSSKVRILSSNTPCLRLLKQAVESKHEEVLQLRNEADSLRRKHSSKKRNTDAAQSDLAHLKAEHSHHISGVDDASISIIKLRTQLLASLSCGLADQGCIEAITAEKTEEFWSYLEKVKSSPTSTADVSLARTEDLKVPFVFVLHIIR</sequence>
<organism evidence="2 3">
    <name type="scientific">Lentinula lateritia</name>
    <dbReference type="NCBI Taxonomy" id="40482"/>
    <lineage>
        <taxon>Eukaryota</taxon>
        <taxon>Fungi</taxon>
        <taxon>Dikarya</taxon>
        <taxon>Basidiomycota</taxon>
        <taxon>Agaricomycotina</taxon>
        <taxon>Agaricomycetes</taxon>
        <taxon>Agaricomycetidae</taxon>
        <taxon>Agaricales</taxon>
        <taxon>Marasmiineae</taxon>
        <taxon>Omphalotaceae</taxon>
        <taxon>Lentinula</taxon>
    </lineage>
</organism>
<proteinExistence type="predicted"/>